<feature type="non-terminal residue" evidence="6">
    <location>
        <position position="229"/>
    </location>
</feature>
<evidence type="ECO:0000256" key="4">
    <source>
        <dbReference type="ARBA" id="ARBA00047304"/>
    </source>
</evidence>
<feature type="domain" description="TIR" evidence="5">
    <location>
        <begin position="12"/>
        <end position="179"/>
    </location>
</feature>
<keyword evidence="3" id="KW-0520">NAD</keyword>
<dbReference type="AlphaFoldDB" id="A0A392PC56"/>
<comment type="caution">
    <text evidence="6">The sequence shown here is derived from an EMBL/GenBank/DDBJ whole genome shotgun (WGS) entry which is preliminary data.</text>
</comment>
<dbReference type="GO" id="GO:0007165">
    <property type="term" value="P:signal transduction"/>
    <property type="evidence" value="ECO:0007669"/>
    <property type="project" value="InterPro"/>
</dbReference>
<dbReference type="Proteomes" id="UP000265520">
    <property type="component" value="Unassembled WGS sequence"/>
</dbReference>
<keyword evidence="7" id="KW-1185">Reference proteome</keyword>
<dbReference type="EMBL" id="LXQA010070650">
    <property type="protein sequence ID" value="MCI08876.1"/>
    <property type="molecule type" value="Genomic_DNA"/>
</dbReference>
<dbReference type="PROSITE" id="PS50104">
    <property type="entry name" value="TIR"/>
    <property type="match status" value="1"/>
</dbReference>
<feature type="non-terminal residue" evidence="6">
    <location>
        <position position="1"/>
    </location>
</feature>
<accession>A0A392PC56</accession>
<keyword evidence="2" id="KW-0378">Hydrolase</keyword>
<sequence>SFSSSSSSDSRFIYDVFINFRGEDTRKSFVSHLYAALLNAGIKTYYDDELLLKGTELGAPLWETIEKSRISIVVFSKNYAESSWCLNELAKIMECRTTHGQVVIPVFYDVDPSDVRHQRGALGETLQETAKNRKLGENVLSSWMKAINEAAMLSGWNVTNCRDEAELVPQIVEDVSKKLKSRLLSITKFPVGLDTRVQQLTSIPEIHSNRIDLMDSFSSSSSSDSRFIY</sequence>
<organism evidence="6 7">
    <name type="scientific">Trifolium medium</name>
    <dbReference type="NCBI Taxonomy" id="97028"/>
    <lineage>
        <taxon>Eukaryota</taxon>
        <taxon>Viridiplantae</taxon>
        <taxon>Streptophyta</taxon>
        <taxon>Embryophyta</taxon>
        <taxon>Tracheophyta</taxon>
        <taxon>Spermatophyta</taxon>
        <taxon>Magnoliopsida</taxon>
        <taxon>eudicotyledons</taxon>
        <taxon>Gunneridae</taxon>
        <taxon>Pentapetalae</taxon>
        <taxon>rosids</taxon>
        <taxon>fabids</taxon>
        <taxon>Fabales</taxon>
        <taxon>Fabaceae</taxon>
        <taxon>Papilionoideae</taxon>
        <taxon>50 kb inversion clade</taxon>
        <taxon>NPAAA clade</taxon>
        <taxon>Hologalegina</taxon>
        <taxon>IRL clade</taxon>
        <taxon>Trifolieae</taxon>
        <taxon>Trifolium</taxon>
    </lineage>
</organism>
<dbReference type="PANTHER" id="PTHR32009:SF39">
    <property type="entry name" value="TIR DOMAIN-CONTAINING PROTEIN"/>
    <property type="match status" value="1"/>
</dbReference>
<dbReference type="InterPro" id="IPR000157">
    <property type="entry name" value="TIR_dom"/>
</dbReference>
<name>A0A392PC56_9FABA</name>
<evidence type="ECO:0000259" key="5">
    <source>
        <dbReference type="PROSITE" id="PS50104"/>
    </source>
</evidence>
<evidence type="ECO:0000256" key="2">
    <source>
        <dbReference type="ARBA" id="ARBA00022801"/>
    </source>
</evidence>
<dbReference type="Gene3D" id="3.40.50.10140">
    <property type="entry name" value="Toll/interleukin-1 receptor homology (TIR) domain"/>
    <property type="match status" value="1"/>
</dbReference>
<dbReference type="InterPro" id="IPR035897">
    <property type="entry name" value="Toll_tir_struct_dom_sf"/>
</dbReference>
<dbReference type="GO" id="GO:0061809">
    <property type="term" value="F:NAD+ nucleosidase activity, cyclic ADP-ribose generating"/>
    <property type="evidence" value="ECO:0007669"/>
    <property type="project" value="UniProtKB-EC"/>
</dbReference>
<dbReference type="Pfam" id="PF01582">
    <property type="entry name" value="TIR"/>
    <property type="match status" value="1"/>
</dbReference>
<dbReference type="SMART" id="SM00255">
    <property type="entry name" value="TIR"/>
    <property type="match status" value="1"/>
</dbReference>
<protein>
    <recommendedName>
        <fullName evidence="1">ADP-ribosyl cyclase/cyclic ADP-ribose hydrolase</fullName>
        <ecNumber evidence="1">3.2.2.6</ecNumber>
    </recommendedName>
</protein>
<evidence type="ECO:0000256" key="3">
    <source>
        <dbReference type="ARBA" id="ARBA00023027"/>
    </source>
</evidence>
<comment type="catalytic activity">
    <reaction evidence="4">
        <text>NAD(+) + H2O = ADP-D-ribose + nicotinamide + H(+)</text>
        <dbReference type="Rhea" id="RHEA:16301"/>
        <dbReference type="ChEBI" id="CHEBI:15377"/>
        <dbReference type="ChEBI" id="CHEBI:15378"/>
        <dbReference type="ChEBI" id="CHEBI:17154"/>
        <dbReference type="ChEBI" id="CHEBI:57540"/>
        <dbReference type="ChEBI" id="CHEBI:57967"/>
        <dbReference type="EC" id="3.2.2.6"/>
    </reaction>
    <physiologicalReaction direction="left-to-right" evidence="4">
        <dbReference type="Rhea" id="RHEA:16302"/>
    </physiologicalReaction>
</comment>
<evidence type="ECO:0000256" key="1">
    <source>
        <dbReference type="ARBA" id="ARBA00011982"/>
    </source>
</evidence>
<evidence type="ECO:0000313" key="6">
    <source>
        <dbReference type="EMBL" id="MCI08876.1"/>
    </source>
</evidence>
<dbReference type="PANTHER" id="PTHR32009">
    <property type="entry name" value="TMV RESISTANCE PROTEIN N-LIKE"/>
    <property type="match status" value="1"/>
</dbReference>
<reference evidence="6 7" key="1">
    <citation type="journal article" date="2018" name="Front. Plant Sci.">
        <title>Red Clover (Trifolium pratense) and Zigzag Clover (T. medium) - A Picture of Genomic Similarities and Differences.</title>
        <authorList>
            <person name="Dluhosova J."/>
            <person name="Istvanek J."/>
            <person name="Nedelnik J."/>
            <person name="Repkova J."/>
        </authorList>
    </citation>
    <scope>NUCLEOTIDE SEQUENCE [LARGE SCALE GENOMIC DNA]</scope>
    <source>
        <strain evidence="7">cv. 10/8</strain>
        <tissue evidence="6">Leaf</tissue>
    </source>
</reference>
<evidence type="ECO:0000313" key="7">
    <source>
        <dbReference type="Proteomes" id="UP000265520"/>
    </source>
</evidence>
<proteinExistence type="predicted"/>
<dbReference type="EC" id="3.2.2.6" evidence="1"/>
<dbReference type="FunFam" id="3.40.50.10140:FF:000007">
    <property type="entry name" value="Disease resistance protein (TIR-NBS-LRR class)"/>
    <property type="match status" value="1"/>
</dbReference>
<dbReference type="SUPFAM" id="SSF52200">
    <property type="entry name" value="Toll/Interleukin receptor TIR domain"/>
    <property type="match status" value="1"/>
</dbReference>